<dbReference type="RefSeq" id="XP_060302636.1">
    <property type="nucleotide sequence ID" value="XM_060440878.1"/>
</dbReference>
<organism evidence="3 4">
    <name type="scientific">Lasiosphaeria miniovina</name>
    <dbReference type="NCBI Taxonomy" id="1954250"/>
    <lineage>
        <taxon>Eukaryota</taxon>
        <taxon>Fungi</taxon>
        <taxon>Dikarya</taxon>
        <taxon>Ascomycota</taxon>
        <taxon>Pezizomycotina</taxon>
        <taxon>Sordariomycetes</taxon>
        <taxon>Sordariomycetidae</taxon>
        <taxon>Sordariales</taxon>
        <taxon>Lasiosphaeriaceae</taxon>
        <taxon>Lasiosphaeria</taxon>
    </lineage>
</organism>
<proteinExistence type="predicted"/>
<dbReference type="EMBL" id="JAUIRO010000001">
    <property type="protein sequence ID" value="KAK0733759.1"/>
    <property type="molecule type" value="Genomic_DNA"/>
</dbReference>
<evidence type="ECO:0000256" key="1">
    <source>
        <dbReference type="SAM" id="MobiDB-lite"/>
    </source>
</evidence>
<sequence>MVTLQSAAVHRSAIALSLLSIFSDFTSTLAVKATQTPTPPSNASIPQRLRPTPPTNPNAYCPYPMP</sequence>
<accession>A0AA40E9W8</accession>
<evidence type="ECO:0000313" key="3">
    <source>
        <dbReference type="EMBL" id="KAK0733759.1"/>
    </source>
</evidence>
<dbReference type="GeneID" id="85324148"/>
<evidence type="ECO:0000256" key="2">
    <source>
        <dbReference type="SAM" id="SignalP"/>
    </source>
</evidence>
<keyword evidence="4" id="KW-1185">Reference proteome</keyword>
<dbReference type="Proteomes" id="UP001172101">
    <property type="component" value="Unassembled WGS sequence"/>
</dbReference>
<reference evidence="3" key="1">
    <citation type="submission" date="2023-06" db="EMBL/GenBank/DDBJ databases">
        <title>Genome-scale phylogeny and comparative genomics of the fungal order Sordariales.</title>
        <authorList>
            <consortium name="Lawrence Berkeley National Laboratory"/>
            <person name="Hensen N."/>
            <person name="Bonometti L."/>
            <person name="Westerberg I."/>
            <person name="Brannstrom I.O."/>
            <person name="Guillou S."/>
            <person name="Cros-Aarteil S."/>
            <person name="Calhoun S."/>
            <person name="Haridas S."/>
            <person name="Kuo A."/>
            <person name="Mondo S."/>
            <person name="Pangilinan J."/>
            <person name="Riley R."/>
            <person name="LaButti K."/>
            <person name="Andreopoulos B."/>
            <person name="Lipzen A."/>
            <person name="Chen C."/>
            <person name="Yanf M."/>
            <person name="Daum C."/>
            <person name="Ng V."/>
            <person name="Clum A."/>
            <person name="Steindorff A."/>
            <person name="Ohm R."/>
            <person name="Martin F."/>
            <person name="Silar P."/>
            <person name="Natvig D."/>
            <person name="Lalanne C."/>
            <person name="Gautier V."/>
            <person name="Ament-velasquez S.L."/>
            <person name="Kruys A."/>
            <person name="Hutchinson M.I."/>
            <person name="Powell A.J."/>
            <person name="Barry K."/>
            <person name="Miller A.N."/>
            <person name="Grigoriev I.V."/>
            <person name="Debuchy R."/>
            <person name="Gladieux P."/>
            <person name="Thoren M.H."/>
            <person name="Johannesson H."/>
        </authorList>
    </citation>
    <scope>NUCLEOTIDE SEQUENCE</scope>
    <source>
        <strain evidence="3">SMH2392-1A</strain>
    </source>
</reference>
<feature type="chain" id="PRO_5041390851" description="Secreted protein" evidence="2">
    <location>
        <begin position="31"/>
        <end position="66"/>
    </location>
</feature>
<keyword evidence="2" id="KW-0732">Signal</keyword>
<evidence type="ECO:0008006" key="5">
    <source>
        <dbReference type="Google" id="ProtNLM"/>
    </source>
</evidence>
<feature type="region of interest" description="Disordered" evidence="1">
    <location>
        <begin position="33"/>
        <end position="66"/>
    </location>
</feature>
<feature type="signal peptide" evidence="2">
    <location>
        <begin position="1"/>
        <end position="30"/>
    </location>
</feature>
<gene>
    <name evidence="3" type="ORF">B0T26DRAFT_685646</name>
</gene>
<protein>
    <recommendedName>
        <fullName evidence="5">Secreted protein</fullName>
    </recommendedName>
</protein>
<evidence type="ECO:0000313" key="4">
    <source>
        <dbReference type="Proteomes" id="UP001172101"/>
    </source>
</evidence>
<comment type="caution">
    <text evidence="3">The sequence shown here is derived from an EMBL/GenBank/DDBJ whole genome shotgun (WGS) entry which is preliminary data.</text>
</comment>
<name>A0AA40E9W8_9PEZI</name>
<dbReference type="AlphaFoldDB" id="A0AA40E9W8"/>
<feature type="compositionally biased region" description="Polar residues" evidence="1">
    <location>
        <begin position="33"/>
        <end position="45"/>
    </location>
</feature>